<dbReference type="Proteomes" id="UP001597052">
    <property type="component" value="Unassembled WGS sequence"/>
</dbReference>
<evidence type="ECO:0000313" key="3">
    <source>
        <dbReference type="Proteomes" id="UP001597052"/>
    </source>
</evidence>
<evidence type="ECO:0000313" key="2">
    <source>
        <dbReference type="EMBL" id="MFD1643827.1"/>
    </source>
</evidence>
<gene>
    <name evidence="2" type="ORF">ACFSBW_18395</name>
</gene>
<dbReference type="EMBL" id="JBHUDM010000010">
    <property type="protein sequence ID" value="MFD1643827.1"/>
    <property type="molecule type" value="Genomic_DNA"/>
</dbReference>
<reference evidence="2 3" key="1">
    <citation type="journal article" date="2019" name="Int. J. Syst. Evol. Microbiol.">
        <title>The Global Catalogue of Microorganisms (GCM) 10K type strain sequencing project: providing services to taxonomists for standard genome sequencing and annotation.</title>
        <authorList>
            <consortium name="The Broad Institute Genomics Platform"/>
            <consortium name="The Broad Institute Genome Sequencing Center for Infectious Disease"/>
            <person name="Wu L."/>
            <person name="Ma J."/>
        </authorList>
    </citation>
    <scope>NUCLEOTIDE SEQUENCE [LARGE SCALE GENOMIC DNA]</scope>
    <source>
        <strain evidence="2 3">CGMCC 1.10593</strain>
    </source>
</reference>
<organism evidence="2 3">
    <name type="scientific">Halohasta litorea</name>
    <dbReference type="NCBI Taxonomy" id="869891"/>
    <lineage>
        <taxon>Archaea</taxon>
        <taxon>Methanobacteriati</taxon>
        <taxon>Methanobacteriota</taxon>
        <taxon>Stenosarchaea group</taxon>
        <taxon>Halobacteria</taxon>
        <taxon>Halobacteriales</taxon>
        <taxon>Haloferacaceae</taxon>
        <taxon>Halohasta</taxon>
    </lineage>
</organism>
<dbReference type="RefSeq" id="WP_256397781.1">
    <property type="nucleotide sequence ID" value="NZ_JBHUDM010000010.1"/>
</dbReference>
<feature type="region of interest" description="Disordered" evidence="1">
    <location>
        <begin position="1"/>
        <end position="22"/>
    </location>
</feature>
<proteinExistence type="predicted"/>
<evidence type="ECO:0000256" key="1">
    <source>
        <dbReference type="SAM" id="MobiDB-lite"/>
    </source>
</evidence>
<feature type="compositionally biased region" description="Basic and acidic residues" evidence="1">
    <location>
        <begin position="8"/>
        <end position="18"/>
    </location>
</feature>
<keyword evidence="3" id="KW-1185">Reference proteome</keyword>
<dbReference type="AlphaFoldDB" id="A0ABD6DEJ9"/>
<name>A0ABD6DEJ9_9EURY</name>
<protein>
    <submittedName>
        <fullName evidence="2">DUF6735 family protein</fullName>
    </submittedName>
</protein>
<comment type="caution">
    <text evidence="2">The sequence shown here is derived from an EMBL/GenBank/DDBJ whole genome shotgun (WGS) entry which is preliminary data.</text>
</comment>
<sequence>MALTPNHVRRDVGGDMLDKGVFTPSTSKQYLKRKLAERVGDRQELLRLNPDQHPVRPD</sequence>
<accession>A0ABD6DEJ9</accession>